<dbReference type="AlphaFoldDB" id="A0A1S2LJU5"/>
<gene>
    <name evidence="1" type="ORF">BKP37_12895</name>
</gene>
<dbReference type="OrthoDB" id="2889938at2"/>
<protein>
    <submittedName>
        <fullName evidence="1">Uncharacterized protein</fullName>
    </submittedName>
</protein>
<sequence>MKEKTLKPFNSINFGRILNAIHSYKKELNGFSKRLFEIMSTKVFNLGKDVELDGMEMEMIVEALVKRGDFLEGKGNSLEAEIFFKLAEQVTLIRVNFQRKNGPKIEKTASAPTLTAIAFKAV</sequence>
<organism evidence="1 2">
    <name type="scientific">Anaerobacillus alkalilacustris</name>
    <dbReference type="NCBI Taxonomy" id="393763"/>
    <lineage>
        <taxon>Bacteria</taxon>
        <taxon>Bacillati</taxon>
        <taxon>Bacillota</taxon>
        <taxon>Bacilli</taxon>
        <taxon>Bacillales</taxon>
        <taxon>Bacillaceae</taxon>
        <taxon>Anaerobacillus</taxon>
    </lineage>
</organism>
<proteinExistence type="predicted"/>
<dbReference type="EMBL" id="MLQR01000030">
    <property type="protein sequence ID" value="OIJ12691.1"/>
    <property type="molecule type" value="Genomic_DNA"/>
</dbReference>
<dbReference type="Proteomes" id="UP000179524">
    <property type="component" value="Unassembled WGS sequence"/>
</dbReference>
<evidence type="ECO:0000313" key="1">
    <source>
        <dbReference type="EMBL" id="OIJ12691.1"/>
    </source>
</evidence>
<name>A0A1S2LJU5_9BACI</name>
<accession>A0A1S2LJU5</accession>
<evidence type="ECO:0000313" key="2">
    <source>
        <dbReference type="Proteomes" id="UP000179524"/>
    </source>
</evidence>
<reference evidence="1 2" key="1">
    <citation type="submission" date="2016-10" db="EMBL/GenBank/DDBJ databases">
        <title>Draft genome sequences of four alkaliphilic bacteria belonging to the Anaerobacillus genus.</title>
        <authorList>
            <person name="Bassil N.M."/>
            <person name="Lloyd J.R."/>
        </authorList>
    </citation>
    <scope>NUCLEOTIDE SEQUENCE [LARGE SCALE GENOMIC DNA]</scope>
    <source>
        <strain evidence="1 2">DSM 18345</strain>
    </source>
</reference>
<keyword evidence="2" id="KW-1185">Reference proteome</keyword>
<comment type="caution">
    <text evidence="1">The sequence shown here is derived from an EMBL/GenBank/DDBJ whole genome shotgun (WGS) entry which is preliminary data.</text>
</comment>
<dbReference type="RefSeq" id="WP_071310011.1">
    <property type="nucleotide sequence ID" value="NZ_MLQR01000030.1"/>
</dbReference>